<dbReference type="SMART" id="SM00387">
    <property type="entry name" value="HATPase_c"/>
    <property type="match status" value="1"/>
</dbReference>
<dbReference type="SMART" id="SM00448">
    <property type="entry name" value="REC"/>
    <property type="match status" value="1"/>
</dbReference>
<dbReference type="CDD" id="cd00082">
    <property type="entry name" value="HisKA"/>
    <property type="match status" value="1"/>
</dbReference>
<comment type="caution">
    <text evidence="7">Lacks conserved residue(s) required for the propagation of feature annotation.</text>
</comment>
<dbReference type="GO" id="GO:0000155">
    <property type="term" value="F:phosphorelay sensor kinase activity"/>
    <property type="evidence" value="ECO:0007669"/>
    <property type="project" value="InterPro"/>
</dbReference>
<dbReference type="Gene3D" id="3.30.565.10">
    <property type="entry name" value="Histidine kinase-like ATPase, C-terminal domain"/>
    <property type="match status" value="1"/>
</dbReference>
<evidence type="ECO:0000313" key="12">
    <source>
        <dbReference type="EMBL" id="GBF56777.1"/>
    </source>
</evidence>
<feature type="transmembrane region" description="Helical" evidence="9">
    <location>
        <begin position="70"/>
        <end position="97"/>
    </location>
</feature>
<dbReference type="Pfam" id="PF00072">
    <property type="entry name" value="Response_reg"/>
    <property type="match status" value="1"/>
</dbReference>
<keyword evidence="9" id="KW-0812">Transmembrane</keyword>
<dbReference type="Gene3D" id="3.30.450.20">
    <property type="entry name" value="PAS domain"/>
    <property type="match status" value="1"/>
</dbReference>
<evidence type="ECO:0000256" key="7">
    <source>
        <dbReference type="PROSITE-ProRule" id="PRU00169"/>
    </source>
</evidence>
<dbReference type="InterPro" id="IPR013656">
    <property type="entry name" value="PAS_4"/>
</dbReference>
<dbReference type="Gene3D" id="1.10.287.130">
    <property type="match status" value="1"/>
</dbReference>
<feature type="domain" description="Response regulatory" evidence="11">
    <location>
        <begin position="682"/>
        <end position="795"/>
    </location>
</feature>
<keyword evidence="6" id="KW-0902">Two-component regulatory system</keyword>
<keyword evidence="3" id="KW-0597">Phosphoprotein</keyword>
<dbReference type="EC" id="2.7.13.3" evidence="2"/>
<evidence type="ECO:0000256" key="6">
    <source>
        <dbReference type="ARBA" id="ARBA00023012"/>
    </source>
</evidence>
<organism evidence="12 13">
    <name type="scientific">Candidatus Phycosocius bacilliformis</name>
    <dbReference type="NCBI Taxonomy" id="1445552"/>
    <lineage>
        <taxon>Bacteria</taxon>
        <taxon>Pseudomonadati</taxon>
        <taxon>Pseudomonadota</taxon>
        <taxon>Alphaproteobacteria</taxon>
        <taxon>Caulobacterales</taxon>
        <taxon>Caulobacterales incertae sedis</taxon>
        <taxon>Candidatus Phycosocius</taxon>
    </lineage>
</organism>
<evidence type="ECO:0000256" key="9">
    <source>
        <dbReference type="SAM" id="Phobius"/>
    </source>
</evidence>
<gene>
    <name evidence="12" type="primary">barA_1</name>
    <name evidence="12" type="ORF">PbB2_00434</name>
</gene>
<dbReference type="InterPro" id="IPR035965">
    <property type="entry name" value="PAS-like_dom_sf"/>
</dbReference>
<evidence type="ECO:0000256" key="8">
    <source>
        <dbReference type="SAM" id="MobiDB-lite"/>
    </source>
</evidence>
<feature type="domain" description="Histidine kinase" evidence="10">
    <location>
        <begin position="441"/>
        <end position="664"/>
    </location>
</feature>
<dbReference type="InterPro" id="IPR003661">
    <property type="entry name" value="HisK_dim/P_dom"/>
</dbReference>
<dbReference type="FunFam" id="3.30.565.10:FF:000010">
    <property type="entry name" value="Sensor histidine kinase RcsC"/>
    <property type="match status" value="1"/>
</dbReference>
<dbReference type="SUPFAM" id="SSF52172">
    <property type="entry name" value="CheY-like"/>
    <property type="match status" value="1"/>
</dbReference>
<keyword evidence="13" id="KW-1185">Reference proteome</keyword>
<dbReference type="Gene3D" id="3.40.50.2300">
    <property type="match status" value="1"/>
</dbReference>
<feature type="region of interest" description="Disordered" evidence="8">
    <location>
        <begin position="370"/>
        <end position="392"/>
    </location>
</feature>
<feature type="transmembrane region" description="Helical" evidence="9">
    <location>
        <begin position="157"/>
        <end position="179"/>
    </location>
</feature>
<keyword evidence="5 12" id="KW-0418">Kinase</keyword>
<evidence type="ECO:0000259" key="10">
    <source>
        <dbReference type="PROSITE" id="PS50109"/>
    </source>
</evidence>
<dbReference type="AlphaFoldDB" id="A0A2P2E6U6"/>
<dbReference type="OrthoDB" id="9801651at2"/>
<reference evidence="12 13" key="1">
    <citation type="journal article" date="2018" name="Genome Announc.">
        <title>Draft Genome Sequence of "Candidatus Phycosocius bacilliformis," an Alphaproteobacterial Ectosymbiont of the Hydrocarbon-Producing Green Alga Botryococcus braunii.</title>
        <authorList>
            <person name="Tanabe Y."/>
            <person name="Yamaguchi H."/>
            <person name="Watanabe M.M."/>
        </authorList>
    </citation>
    <scope>NUCLEOTIDE SEQUENCE [LARGE SCALE GENOMIC DNA]</scope>
    <source>
        <strain evidence="12 13">BOTRYCO-2</strain>
    </source>
</reference>
<evidence type="ECO:0000256" key="3">
    <source>
        <dbReference type="ARBA" id="ARBA00022553"/>
    </source>
</evidence>
<dbReference type="Proteomes" id="UP000245086">
    <property type="component" value="Unassembled WGS sequence"/>
</dbReference>
<dbReference type="InterPro" id="IPR001789">
    <property type="entry name" value="Sig_transdc_resp-reg_receiver"/>
</dbReference>
<feature type="transmembrane region" description="Helical" evidence="9">
    <location>
        <begin position="129"/>
        <end position="151"/>
    </location>
</feature>
<feature type="transmembrane region" description="Helical" evidence="9">
    <location>
        <begin position="20"/>
        <end position="36"/>
    </location>
</feature>
<evidence type="ECO:0000256" key="5">
    <source>
        <dbReference type="ARBA" id="ARBA00022777"/>
    </source>
</evidence>
<dbReference type="Pfam" id="PF00512">
    <property type="entry name" value="HisKA"/>
    <property type="match status" value="1"/>
</dbReference>
<dbReference type="CDD" id="cd00130">
    <property type="entry name" value="PAS"/>
    <property type="match status" value="1"/>
</dbReference>
<dbReference type="InterPro" id="IPR000014">
    <property type="entry name" value="PAS"/>
</dbReference>
<dbReference type="InterPro" id="IPR004358">
    <property type="entry name" value="Sig_transdc_His_kin-like_C"/>
</dbReference>
<keyword evidence="4 12" id="KW-0808">Transferase</keyword>
<evidence type="ECO:0000256" key="2">
    <source>
        <dbReference type="ARBA" id="ARBA00012438"/>
    </source>
</evidence>
<dbReference type="InterPro" id="IPR036890">
    <property type="entry name" value="HATPase_C_sf"/>
</dbReference>
<dbReference type="PANTHER" id="PTHR43047">
    <property type="entry name" value="TWO-COMPONENT HISTIDINE PROTEIN KINASE"/>
    <property type="match status" value="1"/>
</dbReference>
<proteinExistence type="predicted"/>
<dbReference type="PRINTS" id="PR00344">
    <property type="entry name" value="BCTRLSENSOR"/>
</dbReference>
<dbReference type="Pfam" id="PF02518">
    <property type="entry name" value="HATPase_c"/>
    <property type="match status" value="1"/>
</dbReference>
<evidence type="ECO:0000259" key="11">
    <source>
        <dbReference type="PROSITE" id="PS50110"/>
    </source>
</evidence>
<name>A0A2P2E6U6_9PROT</name>
<evidence type="ECO:0000313" key="13">
    <source>
        <dbReference type="Proteomes" id="UP000245086"/>
    </source>
</evidence>
<dbReference type="SUPFAM" id="SSF55785">
    <property type="entry name" value="PYP-like sensor domain (PAS domain)"/>
    <property type="match status" value="1"/>
</dbReference>
<dbReference type="InterPro" id="IPR005467">
    <property type="entry name" value="His_kinase_dom"/>
</dbReference>
<dbReference type="CDD" id="cd16922">
    <property type="entry name" value="HATPase_EvgS-ArcB-TorS-like"/>
    <property type="match status" value="1"/>
</dbReference>
<sequence>MIRSYALQKHLIHARQEIPIVIIMIGIAGASFALAIHQIWPLIWVAGFLTVFAFDTWFSHRLASWERSRLIAPWTSVHLGVVSCVTMCTFMIVPIAMLTTGDIALAVAAIAMLAASATRATNTLSVSRIAGIMTLTPFVTLPIASLLLPVASQEVEVSFSHLVAVLATICGLGYIVMAWRYRDMVEQKLERARREALVQGRAAARDAMISKLMFQHTSMRAALFDTKGRFLAVNAAWLSAINKSEQDLLGRTMADAMPSAKATWHEAIEAALQGRSTQKSFDHRVRADGVEVYLDWEVHPWYTPEGQIGGAIGYAQDVTEVFMVRADEKAKQARLTAMMARAQEALDEKRKLLEDLCDAEVLSLKSASASQDAETLDDHGATPAADDPSGPSAGQLLAGFERILRDIDERDHLLATAVQQLSEARHKAEIASQAKSQLMANVSHELRTPLHAILGYTEMLIEDAEHDGRGEAARDARKVQNSAHQLLKLINEILDLAKIEAGKMDLTYEQINLQELAEDVFQSLGPLARNRGNQLTLTAPEDPILVLTDGFRLRQCLMNLISNAIKFTENGDVEVCIARKSPPSAQPYVDISVRDTGIGMTTEALSRLFQPFQQADNSVTRTFGGTGLGLTLTREMVQLLGGTVSVESQAGVGSTFTLRVPARGLSASDVVVNMIGDETTPLVLVIDGDDVSGALAQRAVQGLGFNCALACTATSASAYLDFRTVDLIILNLDIPDGDGLTSLHKLRERDSLIDTPIVVVADDDDQRKSIAAGAQEHLMKPVTGAVLGSAIARLIRPKADHVENDVINLPGLNHWRGLKMRERA</sequence>
<dbReference type="CDD" id="cd00156">
    <property type="entry name" value="REC"/>
    <property type="match status" value="1"/>
</dbReference>
<feature type="transmembrane region" description="Helical" evidence="9">
    <location>
        <begin position="103"/>
        <end position="122"/>
    </location>
</feature>
<dbReference type="Pfam" id="PF08448">
    <property type="entry name" value="PAS_4"/>
    <property type="match status" value="1"/>
</dbReference>
<dbReference type="SUPFAM" id="SSF55874">
    <property type="entry name" value="ATPase domain of HSP90 chaperone/DNA topoisomerase II/histidine kinase"/>
    <property type="match status" value="1"/>
</dbReference>
<dbReference type="InterPro" id="IPR011006">
    <property type="entry name" value="CheY-like_superfamily"/>
</dbReference>
<dbReference type="RefSeq" id="WP_108983631.1">
    <property type="nucleotide sequence ID" value="NZ_BFBR01000001.1"/>
</dbReference>
<evidence type="ECO:0000256" key="4">
    <source>
        <dbReference type="ARBA" id="ARBA00022679"/>
    </source>
</evidence>
<dbReference type="NCBIfam" id="TIGR00229">
    <property type="entry name" value="sensory_box"/>
    <property type="match status" value="1"/>
</dbReference>
<keyword evidence="9" id="KW-0472">Membrane</keyword>
<comment type="caution">
    <text evidence="12">The sequence shown here is derived from an EMBL/GenBank/DDBJ whole genome shotgun (WGS) entry which is preliminary data.</text>
</comment>
<dbReference type="InterPro" id="IPR003594">
    <property type="entry name" value="HATPase_dom"/>
</dbReference>
<dbReference type="EMBL" id="BFBR01000001">
    <property type="protein sequence ID" value="GBF56777.1"/>
    <property type="molecule type" value="Genomic_DNA"/>
</dbReference>
<dbReference type="PROSITE" id="PS50109">
    <property type="entry name" value="HIS_KIN"/>
    <property type="match status" value="1"/>
</dbReference>
<dbReference type="InterPro" id="IPR036097">
    <property type="entry name" value="HisK_dim/P_sf"/>
</dbReference>
<keyword evidence="9" id="KW-1133">Transmembrane helix</keyword>
<protein>
    <recommendedName>
        <fullName evidence="2">histidine kinase</fullName>
        <ecNumber evidence="2">2.7.13.3</ecNumber>
    </recommendedName>
</protein>
<dbReference type="PROSITE" id="PS50110">
    <property type="entry name" value="RESPONSE_REGULATORY"/>
    <property type="match status" value="1"/>
</dbReference>
<dbReference type="SMART" id="SM00388">
    <property type="entry name" value="HisKA"/>
    <property type="match status" value="1"/>
</dbReference>
<dbReference type="SUPFAM" id="SSF47384">
    <property type="entry name" value="Homodimeric domain of signal transducing histidine kinase"/>
    <property type="match status" value="1"/>
</dbReference>
<evidence type="ECO:0000256" key="1">
    <source>
        <dbReference type="ARBA" id="ARBA00000085"/>
    </source>
</evidence>
<accession>A0A2P2E6U6</accession>
<comment type="catalytic activity">
    <reaction evidence="1">
        <text>ATP + protein L-histidine = ADP + protein N-phospho-L-histidine.</text>
        <dbReference type="EC" id="2.7.13.3"/>
    </reaction>
</comment>